<name>A0A8D2ITB3_VARKO</name>
<organism evidence="8 9">
    <name type="scientific">Varanus komodoensis</name>
    <name type="common">Komodo dragon</name>
    <dbReference type="NCBI Taxonomy" id="61221"/>
    <lineage>
        <taxon>Eukaryota</taxon>
        <taxon>Metazoa</taxon>
        <taxon>Chordata</taxon>
        <taxon>Craniata</taxon>
        <taxon>Vertebrata</taxon>
        <taxon>Euteleostomi</taxon>
        <taxon>Lepidosauria</taxon>
        <taxon>Squamata</taxon>
        <taxon>Bifurcata</taxon>
        <taxon>Unidentata</taxon>
        <taxon>Episquamata</taxon>
        <taxon>Toxicofera</taxon>
        <taxon>Anguimorpha</taxon>
        <taxon>Paleoanguimorpha</taxon>
        <taxon>Varanoidea</taxon>
        <taxon>Varanidae</taxon>
        <taxon>Varanus</taxon>
    </lineage>
</organism>
<evidence type="ECO:0000256" key="4">
    <source>
        <dbReference type="ARBA" id="ARBA00023136"/>
    </source>
</evidence>
<feature type="domain" description="Core shell protein Gag P30" evidence="7">
    <location>
        <begin position="242"/>
        <end position="336"/>
    </location>
</feature>
<dbReference type="Gene3D" id="1.10.375.10">
    <property type="entry name" value="Human Immunodeficiency Virus Type 1 Capsid Protein"/>
    <property type="match status" value="1"/>
</dbReference>
<feature type="domain" description="Gamma-retroviral matrix protein" evidence="6">
    <location>
        <begin position="8"/>
        <end position="111"/>
    </location>
</feature>
<comment type="subcellular location">
    <subcellularLocation>
        <location evidence="1">Host cell membrane</location>
    </subcellularLocation>
</comment>
<evidence type="ECO:0008006" key="10">
    <source>
        <dbReference type="Google" id="ProtNLM"/>
    </source>
</evidence>
<evidence type="ECO:0000256" key="5">
    <source>
        <dbReference type="SAM" id="MobiDB-lite"/>
    </source>
</evidence>
<proteinExistence type="predicted"/>
<evidence type="ECO:0000256" key="1">
    <source>
        <dbReference type="ARBA" id="ARBA00004165"/>
    </source>
</evidence>
<sequence length="341" mass="37997">MGQEQSIATTPLQCLLNNFSDFFERASGFGVSVKPGTLRALCELEWTSFGVGWPAEGSFDLTPIKNVEAVILGNPGHPDQIPYIETWLDIARTKPSYLKRCQRKLPGSWCPSLLIIKRREPHDRSPIAPSMKPHILTEDQTGPEDTLDTWTRPPPYAPDSLASGSPPRIYPSPSRTRSGLPYGPRPPVPPKSSSPRNNGEKRVSPSFPDPGTGPSTLLPLRELAPNQGLDRPFMVYVSFSTSDLYNWKLQNPPFSEKPQGLISLLETIFHTHRLTWDDCQQLLQVLFTSEERDWIHLEARKQVLGTGGQPTTDPVILETSFPTQWPNWDPNTVAGEGGLSR</sequence>
<evidence type="ECO:0000259" key="7">
    <source>
        <dbReference type="Pfam" id="PF02093"/>
    </source>
</evidence>
<dbReference type="InterPro" id="IPR036946">
    <property type="entry name" value="G_retro_matrix_sf"/>
</dbReference>
<dbReference type="PANTHER" id="PTHR33166">
    <property type="entry name" value="GAG_P30 DOMAIN-CONTAINING PROTEIN"/>
    <property type="match status" value="1"/>
</dbReference>
<dbReference type="Ensembl" id="ENSVKKT00000002318.1">
    <property type="protein sequence ID" value="ENSVKKP00000002248.1"/>
    <property type="gene ID" value="ENSVKKG00000001824.1"/>
</dbReference>
<reference evidence="8" key="1">
    <citation type="submission" date="2025-08" db="UniProtKB">
        <authorList>
            <consortium name="Ensembl"/>
        </authorList>
    </citation>
    <scope>IDENTIFICATION</scope>
</reference>
<evidence type="ECO:0000313" key="8">
    <source>
        <dbReference type="Ensembl" id="ENSVKKP00000002248.1"/>
    </source>
</evidence>
<dbReference type="Proteomes" id="UP000694545">
    <property type="component" value="Unplaced"/>
</dbReference>
<keyword evidence="9" id="KW-1185">Reference proteome</keyword>
<dbReference type="OMA" id="ALCELEW"/>
<evidence type="ECO:0000259" key="6">
    <source>
        <dbReference type="Pfam" id="PF01140"/>
    </source>
</evidence>
<dbReference type="AlphaFoldDB" id="A0A8D2ITB3"/>
<dbReference type="Gene3D" id="1.10.150.180">
    <property type="entry name" value="Gamma-retroviral matrix domain"/>
    <property type="match status" value="1"/>
</dbReference>
<dbReference type="Pfam" id="PF02093">
    <property type="entry name" value="Gag_p30"/>
    <property type="match status" value="1"/>
</dbReference>
<accession>A0A8D2ITB3</accession>
<dbReference type="InterPro" id="IPR008919">
    <property type="entry name" value="Retrov_capsid_N"/>
</dbReference>
<protein>
    <recommendedName>
        <fullName evidence="10">Gag protein</fullName>
    </recommendedName>
</protein>
<dbReference type="SUPFAM" id="SSF47836">
    <property type="entry name" value="Retroviral matrix proteins"/>
    <property type="match status" value="1"/>
</dbReference>
<dbReference type="SUPFAM" id="SSF47943">
    <property type="entry name" value="Retrovirus capsid protein, N-terminal core domain"/>
    <property type="match status" value="1"/>
</dbReference>
<dbReference type="InterPro" id="IPR010999">
    <property type="entry name" value="Retrovr_matrix"/>
</dbReference>
<evidence type="ECO:0000256" key="2">
    <source>
        <dbReference type="ARBA" id="ARBA00022511"/>
    </source>
</evidence>
<evidence type="ECO:0000256" key="3">
    <source>
        <dbReference type="ARBA" id="ARBA00022870"/>
    </source>
</evidence>
<dbReference type="InterPro" id="IPR050462">
    <property type="entry name" value="Retroviral_Gag-Pol_poly"/>
</dbReference>
<dbReference type="InterPro" id="IPR003036">
    <property type="entry name" value="Gag_P30"/>
</dbReference>
<keyword evidence="3" id="KW-1043">Host membrane</keyword>
<feature type="compositionally biased region" description="Pro residues" evidence="5">
    <location>
        <begin position="183"/>
        <end position="192"/>
    </location>
</feature>
<dbReference type="InterPro" id="IPR000840">
    <property type="entry name" value="G_retro_matrix"/>
</dbReference>
<evidence type="ECO:0000313" key="9">
    <source>
        <dbReference type="Proteomes" id="UP000694545"/>
    </source>
</evidence>
<dbReference type="Pfam" id="PF01140">
    <property type="entry name" value="Gag_MA"/>
    <property type="match status" value="1"/>
</dbReference>
<reference evidence="8" key="2">
    <citation type="submission" date="2025-09" db="UniProtKB">
        <authorList>
            <consortium name="Ensembl"/>
        </authorList>
    </citation>
    <scope>IDENTIFICATION</scope>
</reference>
<keyword evidence="2" id="KW-1032">Host cell membrane</keyword>
<dbReference type="GO" id="GO:0019068">
    <property type="term" value="P:virion assembly"/>
    <property type="evidence" value="ECO:0007669"/>
    <property type="project" value="InterPro"/>
</dbReference>
<keyword evidence="4" id="KW-0472">Membrane</keyword>
<feature type="region of interest" description="Disordered" evidence="5">
    <location>
        <begin position="121"/>
        <end position="218"/>
    </location>
</feature>